<gene>
    <name evidence="8" type="primary">fur</name>
    <name evidence="8" type="ORF">WR164_05200</name>
</gene>
<evidence type="ECO:0000256" key="3">
    <source>
        <dbReference type="ARBA" id="ARBA00022833"/>
    </source>
</evidence>
<dbReference type="Pfam" id="PF01475">
    <property type="entry name" value="FUR"/>
    <property type="match status" value="1"/>
</dbReference>
<dbReference type="Proteomes" id="UP001144204">
    <property type="component" value="Unassembled WGS sequence"/>
</dbReference>
<protein>
    <submittedName>
        <fullName evidence="8">Transcriptional repressor</fullName>
    </submittedName>
</protein>
<dbReference type="Gene3D" id="3.30.1490.190">
    <property type="match status" value="1"/>
</dbReference>
<dbReference type="GO" id="GO:0003700">
    <property type="term" value="F:DNA-binding transcription factor activity"/>
    <property type="evidence" value="ECO:0007669"/>
    <property type="project" value="InterPro"/>
</dbReference>
<keyword evidence="5" id="KW-0238">DNA-binding</keyword>
<dbReference type="SUPFAM" id="SSF46785">
    <property type="entry name" value="Winged helix' DNA-binding domain"/>
    <property type="match status" value="1"/>
</dbReference>
<evidence type="ECO:0000313" key="8">
    <source>
        <dbReference type="EMBL" id="GLB46541.1"/>
    </source>
</evidence>
<evidence type="ECO:0000256" key="4">
    <source>
        <dbReference type="ARBA" id="ARBA00023015"/>
    </source>
</evidence>
<feature type="binding site" evidence="7">
    <location>
        <position position="97"/>
    </location>
    <ligand>
        <name>Zn(2+)</name>
        <dbReference type="ChEBI" id="CHEBI:29105"/>
    </ligand>
</feature>
<dbReference type="AlphaFoldDB" id="A0A9W6B0J0"/>
<dbReference type="EMBL" id="BRPL01000002">
    <property type="protein sequence ID" value="GLB46541.1"/>
    <property type="molecule type" value="Genomic_DNA"/>
</dbReference>
<dbReference type="PANTHER" id="PTHR33202:SF8">
    <property type="entry name" value="PEROXIDE-RESPONSIVE REPRESSOR PERR"/>
    <property type="match status" value="1"/>
</dbReference>
<keyword evidence="2" id="KW-0678">Repressor</keyword>
<dbReference type="GO" id="GO:0000976">
    <property type="term" value="F:transcription cis-regulatory region binding"/>
    <property type="evidence" value="ECO:0007669"/>
    <property type="project" value="TreeGrafter"/>
</dbReference>
<evidence type="ECO:0000256" key="7">
    <source>
        <dbReference type="PIRSR" id="PIRSR602481-1"/>
    </source>
</evidence>
<dbReference type="CDD" id="cd07153">
    <property type="entry name" value="Fur_like"/>
    <property type="match status" value="1"/>
</dbReference>
<dbReference type="InterPro" id="IPR036388">
    <property type="entry name" value="WH-like_DNA-bd_sf"/>
</dbReference>
<keyword evidence="9" id="KW-1185">Reference proteome</keyword>
<comment type="similarity">
    <text evidence="1">Belongs to the Fur family.</text>
</comment>
<keyword evidence="4" id="KW-0805">Transcription regulation</keyword>
<feature type="binding site" evidence="7">
    <location>
        <position position="141"/>
    </location>
    <ligand>
        <name>Zn(2+)</name>
        <dbReference type="ChEBI" id="CHEBI:29105"/>
    </ligand>
</feature>
<reference evidence="8" key="1">
    <citation type="submission" date="2022-07" db="EMBL/GenBank/DDBJ databases">
        <authorList>
            <person name="Kouya T."/>
            <person name="Ishiyama Y."/>
        </authorList>
    </citation>
    <scope>NUCLEOTIDE SEQUENCE</scope>
    <source>
        <strain evidence="8">WR16-4</strain>
    </source>
</reference>
<feature type="binding site" evidence="7">
    <location>
        <position position="100"/>
    </location>
    <ligand>
        <name>Zn(2+)</name>
        <dbReference type="ChEBI" id="CHEBI:29105"/>
    </ligand>
</feature>
<evidence type="ECO:0000256" key="2">
    <source>
        <dbReference type="ARBA" id="ARBA00022491"/>
    </source>
</evidence>
<evidence type="ECO:0000256" key="5">
    <source>
        <dbReference type="ARBA" id="ARBA00023125"/>
    </source>
</evidence>
<dbReference type="Gene3D" id="1.10.10.10">
    <property type="entry name" value="Winged helix-like DNA-binding domain superfamily/Winged helix DNA-binding domain"/>
    <property type="match status" value="1"/>
</dbReference>
<comment type="caution">
    <text evidence="8">The sequence shown here is derived from an EMBL/GenBank/DDBJ whole genome shotgun (WGS) entry which is preliminary data.</text>
</comment>
<keyword evidence="7" id="KW-0479">Metal-binding</keyword>
<dbReference type="PANTHER" id="PTHR33202">
    <property type="entry name" value="ZINC UPTAKE REGULATION PROTEIN"/>
    <property type="match status" value="1"/>
</dbReference>
<dbReference type="GO" id="GO:1900376">
    <property type="term" value="P:regulation of secondary metabolite biosynthetic process"/>
    <property type="evidence" value="ECO:0007669"/>
    <property type="project" value="TreeGrafter"/>
</dbReference>
<dbReference type="GO" id="GO:0008270">
    <property type="term" value="F:zinc ion binding"/>
    <property type="evidence" value="ECO:0007669"/>
    <property type="project" value="TreeGrafter"/>
</dbReference>
<evidence type="ECO:0000256" key="1">
    <source>
        <dbReference type="ARBA" id="ARBA00007957"/>
    </source>
</evidence>
<evidence type="ECO:0000256" key="6">
    <source>
        <dbReference type="ARBA" id="ARBA00023163"/>
    </source>
</evidence>
<organism evidence="8 9">
    <name type="scientific">Philodulcilactobacillus myokoensis</name>
    <dbReference type="NCBI Taxonomy" id="2929573"/>
    <lineage>
        <taxon>Bacteria</taxon>
        <taxon>Bacillati</taxon>
        <taxon>Bacillota</taxon>
        <taxon>Bacilli</taxon>
        <taxon>Lactobacillales</taxon>
        <taxon>Lactobacillaceae</taxon>
        <taxon>Philodulcilactobacillus</taxon>
    </lineage>
</organism>
<dbReference type="GO" id="GO:0045892">
    <property type="term" value="P:negative regulation of DNA-templated transcription"/>
    <property type="evidence" value="ECO:0007669"/>
    <property type="project" value="TreeGrafter"/>
</dbReference>
<proteinExistence type="inferred from homology"/>
<evidence type="ECO:0000313" key="9">
    <source>
        <dbReference type="Proteomes" id="UP001144204"/>
    </source>
</evidence>
<dbReference type="InterPro" id="IPR043135">
    <property type="entry name" value="Fur_C"/>
</dbReference>
<keyword evidence="6" id="KW-0804">Transcription</keyword>
<sequence>MDNQKKYEIGIQSLKKHNVRITPQRQIILKYLIEHHNHPSVETIYDSLEKQFSNLSMATIYNTLELFEKIGIIIELPNQGGGIRYDFFGQPHFHAICENCGRITDVSSDDYMKISQHLKDEAADQTGYLLSHSKIEVYGLCPQCQKKLNKQRSK</sequence>
<reference evidence="8" key="2">
    <citation type="journal article" date="2023" name="PLoS ONE">
        <title>Philodulcilactobacillus myokoensis gen. nov., sp. nov., a fructophilic, acidophilic, and agar-phobic lactic acid bacterium isolated from fermented vegetable extracts.</title>
        <authorList>
            <person name="Kouya T."/>
            <person name="Ishiyama Y."/>
            <person name="Ohashi S."/>
            <person name="Kumakubo R."/>
            <person name="Yamazaki T."/>
            <person name="Otaki T."/>
        </authorList>
    </citation>
    <scope>NUCLEOTIDE SEQUENCE</scope>
    <source>
        <strain evidence="8">WR16-4</strain>
    </source>
</reference>
<dbReference type="RefSeq" id="WP_286136008.1">
    <property type="nucleotide sequence ID" value="NZ_BRPL01000002.1"/>
</dbReference>
<name>A0A9W6B0J0_9LACO</name>
<accession>A0A9W6B0J0</accession>
<dbReference type="InterPro" id="IPR002481">
    <property type="entry name" value="FUR"/>
</dbReference>
<feature type="binding site" evidence="7">
    <location>
        <position position="144"/>
    </location>
    <ligand>
        <name>Zn(2+)</name>
        <dbReference type="ChEBI" id="CHEBI:29105"/>
    </ligand>
</feature>
<keyword evidence="3 7" id="KW-0862">Zinc</keyword>
<comment type="cofactor">
    <cofactor evidence="7">
        <name>Zn(2+)</name>
        <dbReference type="ChEBI" id="CHEBI:29105"/>
    </cofactor>
    <text evidence="7">Binds 1 zinc ion per subunit.</text>
</comment>
<dbReference type="InterPro" id="IPR036390">
    <property type="entry name" value="WH_DNA-bd_sf"/>
</dbReference>